<name>A0ABV4R0F5_9ACTN</name>
<organism evidence="1 2">
    <name type="scientific">Actinomadura chokoriensis</name>
    <dbReference type="NCBI Taxonomy" id="454156"/>
    <lineage>
        <taxon>Bacteria</taxon>
        <taxon>Bacillati</taxon>
        <taxon>Actinomycetota</taxon>
        <taxon>Actinomycetes</taxon>
        <taxon>Streptosporangiales</taxon>
        <taxon>Thermomonosporaceae</taxon>
        <taxon>Actinomadura</taxon>
    </lineage>
</organism>
<dbReference type="EMBL" id="JAXCEH010000011">
    <property type="protein sequence ID" value="MFA1555645.1"/>
    <property type="molecule type" value="Genomic_DNA"/>
</dbReference>
<keyword evidence="2" id="KW-1185">Reference proteome</keyword>
<accession>A0ABV4R0F5</accession>
<protein>
    <recommendedName>
        <fullName evidence="3">DUF4243 domain-containing protein</fullName>
    </recommendedName>
</protein>
<evidence type="ECO:0008006" key="3">
    <source>
        <dbReference type="Google" id="ProtNLM"/>
    </source>
</evidence>
<evidence type="ECO:0000313" key="2">
    <source>
        <dbReference type="Proteomes" id="UP001569904"/>
    </source>
</evidence>
<gene>
    <name evidence="1" type="ORF">SM436_18310</name>
</gene>
<dbReference type="RefSeq" id="WP_371942371.1">
    <property type="nucleotide sequence ID" value="NZ_JAXCEH010000011.1"/>
</dbReference>
<comment type="caution">
    <text evidence="1">The sequence shown here is derived from an EMBL/GenBank/DDBJ whole genome shotgun (WGS) entry which is preliminary data.</text>
</comment>
<sequence length="336" mass="36121">MPDGGVPAPAAEGPGAGRYAAAVDDALDRLVDVGFEFGPDFAMHAPMAAETLVTLDHPDEVPSWIERNLRRRRSYAPPPPMEPIPAGDLAGRRAALGDYRRVTDWVEYFDRRLAEEPWRDVVARWWPVLLDGAFAAFTHGLIRTAHAVRILRTAPKPSGLQLNELARGLAYWAARFTPVRGPGGTGEIPVTLAARVPADRVPAALSELTVVNAGLYAEYAPRPPVPAVHTVTAPAAVRLVLPILPEELWAPSYAAAEALAAQVWAVSRGFSGKGAPLPDGDPPAADALVEQAVEIGEEHAIKLAEACRREYALRPDPRYLAAAHTLNVNCRHEGGL</sequence>
<dbReference type="Proteomes" id="UP001569904">
    <property type="component" value="Unassembled WGS sequence"/>
</dbReference>
<reference evidence="1 2" key="1">
    <citation type="submission" date="2023-11" db="EMBL/GenBank/DDBJ databases">
        <title>Actinomadura monticuli sp. nov., isolated from volcanic ash.</title>
        <authorList>
            <person name="Lee S.D."/>
            <person name="Yang H."/>
            <person name="Kim I.S."/>
        </authorList>
    </citation>
    <scope>NUCLEOTIDE SEQUENCE [LARGE SCALE GENOMIC DNA]</scope>
    <source>
        <strain evidence="1 2">DSM 45346</strain>
    </source>
</reference>
<proteinExistence type="predicted"/>
<evidence type="ECO:0000313" key="1">
    <source>
        <dbReference type="EMBL" id="MFA1555645.1"/>
    </source>
</evidence>